<name>A0A939HQB7_9PROT</name>
<evidence type="ECO:0000259" key="1">
    <source>
        <dbReference type="Pfam" id="PF10074"/>
    </source>
</evidence>
<evidence type="ECO:0000313" key="2">
    <source>
        <dbReference type="EMBL" id="MBO1325594.1"/>
    </source>
</evidence>
<feature type="domain" description="T6SS Transcription factor RovC-like DNA binding" evidence="1">
    <location>
        <begin position="61"/>
        <end position="169"/>
    </location>
</feature>
<dbReference type="InterPro" id="IPR018754">
    <property type="entry name" value="RovC-like_DNA-bd"/>
</dbReference>
<dbReference type="Pfam" id="PF10074">
    <property type="entry name" value="RovC_DNA-bd"/>
    <property type="match status" value="1"/>
</dbReference>
<dbReference type="EMBL" id="JAFVMH010000005">
    <property type="protein sequence ID" value="MBO1325594.1"/>
    <property type="molecule type" value="Genomic_DNA"/>
</dbReference>
<keyword evidence="3" id="KW-1185">Reference proteome</keyword>
<protein>
    <submittedName>
        <fullName evidence="2">DUF2285 domain-containing protein</fullName>
    </submittedName>
</protein>
<evidence type="ECO:0000313" key="3">
    <source>
        <dbReference type="Proteomes" id="UP000664073"/>
    </source>
</evidence>
<reference evidence="2" key="1">
    <citation type="submission" date="2021-03" db="EMBL/GenBank/DDBJ databases">
        <title>The complete genome sequence of Acetobacter sp. TBRC 12339.</title>
        <authorList>
            <person name="Charoenyingcharoen P."/>
            <person name="Yukphan P."/>
        </authorList>
    </citation>
    <scope>NUCLEOTIDE SEQUENCE</scope>
    <source>
        <strain evidence="2">TBRC 12339</strain>
    </source>
</reference>
<gene>
    <name evidence="2" type="ORF">J2D77_10565</name>
</gene>
<dbReference type="Proteomes" id="UP000664073">
    <property type="component" value="Unassembled WGS sequence"/>
</dbReference>
<organism evidence="2 3">
    <name type="scientific">Acetobacter garciniae</name>
    <dbReference type="NCBI Taxonomy" id="2817435"/>
    <lineage>
        <taxon>Bacteria</taxon>
        <taxon>Pseudomonadati</taxon>
        <taxon>Pseudomonadota</taxon>
        <taxon>Alphaproteobacteria</taxon>
        <taxon>Acetobacterales</taxon>
        <taxon>Acetobacteraceae</taxon>
        <taxon>Acetobacter</taxon>
    </lineage>
</organism>
<dbReference type="RefSeq" id="WP_207846265.1">
    <property type="nucleotide sequence ID" value="NZ_JAFVMH010000005.1"/>
</dbReference>
<sequence>MTILVEAPEDFHVRTIPARFIHGASPMEQQPGILVVVISPDDGAHHLQIQGWAASARPAALIPLDGAEEIRIAELRRFLKRLTGASVPGLPRSLSLRPYHVWRMADVICAYAGRMAGASQREIGRVLDPSVRTMNARQWDTSSQRARVGRLLKRATRLADRREYVSLLRPGRFRLRV</sequence>
<proteinExistence type="predicted"/>
<accession>A0A939HQB7</accession>
<dbReference type="AlphaFoldDB" id="A0A939HQB7"/>
<comment type="caution">
    <text evidence="2">The sequence shown here is derived from an EMBL/GenBank/DDBJ whole genome shotgun (WGS) entry which is preliminary data.</text>
</comment>